<proteinExistence type="predicted"/>
<evidence type="ECO:0000313" key="1">
    <source>
        <dbReference type="EMBL" id="QOY90755.1"/>
    </source>
</evidence>
<organism evidence="1 2">
    <name type="scientific">Paludibaculum fermentans</name>
    <dbReference type="NCBI Taxonomy" id="1473598"/>
    <lineage>
        <taxon>Bacteria</taxon>
        <taxon>Pseudomonadati</taxon>
        <taxon>Acidobacteriota</taxon>
        <taxon>Terriglobia</taxon>
        <taxon>Bryobacterales</taxon>
        <taxon>Bryobacteraceae</taxon>
        <taxon>Paludibaculum</taxon>
    </lineage>
</organism>
<name>A0A7S7NVV5_PALFE</name>
<protein>
    <submittedName>
        <fullName evidence="1">Uncharacterized protein</fullName>
    </submittedName>
</protein>
<reference evidence="1 2" key="1">
    <citation type="submission" date="2020-10" db="EMBL/GenBank/DDBJ databases">
        <title>Complete genome sequence of Paludibaculum fermentans P105T, a facultatively anaerobic acidobacterium capable of dissimilatory Fe(III) reduction.</title>
        <authorList>
            <person name="Dedysh S.N."/>
            <person name="Beletsky A.V."/>
            <person name="Kulichevskaya I.S."/>
            <person name="Mardanov A.V."/>
            <person name="Ravin N.V."/>
        </authorList>
    </citation>
    <scope>NUCLEOTIDE SEQUENCE [LARGE SCALE GENOMIC DNA]</scope>
    <source>
        <strain evidence="1 2">P105</strain>
    </source>
</reference>
<gene>
    <name evidence="1" type="ORF">IRI77_12655</name>
</gene>
<dbReference type="EMBL" id="CP063849">
    <property type="protein sequence ID" value="QOY90755.1"/>
    <property type="molecule type" value="Genomic_DNA"/>
</dbReference>
<accession>A0A7S7NVV5</accession>
<dbReference type="Proteomes" id="UP000593892">
    <property type="component" value="Chromosome"/>
</dbReference>
<dbReference type="RefSeq" id="WP_194452412.1">
    <property type="nucleotide sequence ID" value="NZ_CP063849.1"/>
</dbReference>
<dbReference type="KEGG" id="pfer:IRI77_12655"/>
<keyword evidence="2" id="KW-1185">Reference proteome</keyword>
<evidence type="ECO:0000313" key="2">
    <source>
        <dbReference type="Proteomes" id="UP000593892"/>
    </source>
</evidence>
<dbReference type="AlphaFoldDB" id="A0A7S7NVV5"/>
<sequence>MSWQQQRGWQRQGAWQGQATWQQGRAQNWANEHREWGQRGGYGGYYIPQDRFTLSFGSQHYFRIRQRPVMYMGYPRFQYGGFSFMMLDRYPEYWAENWYDDDDVYIDYDDGYYLYNRRYPRVRLAITVVL</sequence>